<dbReference type="Proteomes" id="UP000622475">
    <property type="component" value="Unassembled WGS sequence"/>
</dbReference>
<dbReference type="GO" id="GO:0016491">
    <property type="term" value="F:oxidoreductase activity"/>
    <property type="evidence" value="ECO:0007669"/>
    <property type="project" value="InterPro"/>
</dbReference>
<keyword evidence="2" id="KW-0201">Cytochrome c-type biogenesis</keyword>
<evidence type="ECO:0000259" key="5">
    <source>
        <dbReference type="PROSITE" id="PS51352"/>
    </source>
</evidence>
<dbReference type="InterPro" id="IPR013766">
    <property type="entry name" value="Thioredoxin_domain"/>
</dbReference>
<evidence type="ECO:0000313" key="6">
    <source>
        <dbReference type="EMBL" id="MBE9661982.1"/>
    </source>
</evidence>
<dbReference type="PANTHER" id="PTHR42852:SF17">
    <property type="entry name" value="THIOREDOXIN-LIKE PROTEIN HI_1115"/>
    <property type="match status" value="1"/>
</dbReference>
<proteinExistence type="predicted"/>
<dbReference type="InterPro" id="IPR050553">
    <property type="entry name" value="Thioredoxin_ResA/DsbE_sf"/>
</dbReference>
<reference evidence="6" key="1">
    <citation type="submission" date="2020-10" db="EMBL/GenBank/DDBJ databases">
        <title>Mucilaginibacter mali sp. nov., isolated from rhizosphere soil of apple orchard.</title>
        <authorList>
            <person name="Lee J.-S."/>
            <person name="Kim H.S."/>
            <person name="Kim J.-S."/>
        </authorList>
    </citation>
    <scope>NUCLEOTIDE SEQUENCE</scope>
    <source>
        <strain evidence="6">KCTC 22746</strain>
    </source>
</reference>
<accession>A0A929KWI7</accession>
<sequence>MIRYIVPFAVALFGVTVSNAQTTILEKAIKQINQYQTVSYKQAIVSVGPFDANETKLSIMSDVKQITPGGARLFRMADARGYTNIGNGSTRIDLDLNENTYRVSDKALDEPEGSPYYWAKFMQDKLASAPTKIKQLADTLINASPAYHIQIKLKDTVNARICYDLCLDKKTLLPVYTKQYLHGQFGKGDINSTLLATMATENRYTNYRINAKNFPNLAEYKIPVNFRPEKKVDLLTAGTKLPDWSLQDLEGKTYSEASSKGKVILVDLFFVNCGACALSQPVLAKLHEKYKGSDVEIFSINTSDTKDAVQKYIAKNNIKYPILMKGAGIAKKFQVSAYPTFFVVDKQGKIASVIEGYSDDFEKTVTSQIDRELGR</sequence>
<dbReference type="CDD" id="cd02966">
    <property type="entry name" value="TlpA_like_family"/>
    <property type="match status" value="1"/>
</dbReference>
<organism evidence="6 7">
    <name type="scientific">Mucilaginibacter myungsuensis</name>
    <dbReference type="NCBI Taxonomy" id="649104"/>
    <lineage>
        <taxon>Bacteria</taxon>
        <taxon>Pseudomonadati</taxon>
        <taxon>Bacteroidota</taxon>
        <taxon>Sphingobacteriia</taxon>
        <taxon>Sphingobacteriales</taxon>
        <taxon>Sphingobacteriaceae</taxon>
        <taxon>Mucilaginibacter</taxon>
    </lineage>
</organism>
<dbReference type="RefSeq" id="WP_194111181.1">
    <property type="nucleotide sequence ID" value="NZ_JADFFL010000003.1"/>
</dbReference>
<comment type="caution">
    <text evidence="6">The sequence shown here is derived from an EMBL/GenBank/DDBJ whole genome shotgun (WGS) entry which is preliminary data.</text>
</comment>
<evidence type="ECO:0000256" key="1">
    <source>
        <dbReference type="ARBA" id="ARBA00004196"/>
    </source>
</evidence>
<gene>
    <name evidence="6" type="ORF">IRJ16_08795</name>
</gene>
<dbReference type="GO" id="GO:0017004">
    <property type="term" value="P:cytochrome complex assembly"/>
    <property type="evidence" value="ECO:0007669"/>
    <property type="project" value="UniProtKB-KW"/>
</dbReference>
<dbReference type="PROSITE" id="PS51352">
    <property type="entry name" value="THIOREDOXIN_2"/>
    <property type="match status" value="1"/>
</dbReference>
<dbReference type="PANTHER" id="PTHR42852">
    <property type="entry name" value="THIOL:DISULFIDE INTERCHANGE PROTEIN DSBE"/>
    <property type="match status" value="1"/>
</dbReference>
<dbReference type="Gene3D" id="3.40.30.10">
    <property type="entry name" value="Glutaredoxin"/>
    <property type="match status" value="1"/>
</dbReference>
<evidence type="ECO:0000256" key="4">
    <source>
        <dbReference type="SAM" id="SignalP"/>
    </source>
</evidence>
<keyword evidence="7" id="KW-1185">Reference proteome</keyword>
<dbReference type="Pfam" id="PF08534">
    <property type="entry name" value="Redoxin"/>
    <property type="match status" value="1"/>
</dbReference>
<evidence type="ECO:0000256" key="2">
    <source>
        <dbReference type="ARBA" id="ARBA00022748"/>
    </source>
</evidence>
<name>A0A929KWI7_9SPHI</name>
<dbReference type="InterPro" id="IPR013740">
    <property type="entry name" value="Redoxin"/>
</dbReference>
<dbReference type="EMBL" id="JADFFL010000003">
    <property type="protein sequence ID" value="MBE9661982.1"/>
    <property type="molecule type" value="Genomic_DNA"/>
</dbReference>
<dbReference type="GO" id="GO:0030313">
    <property type="term" value="C:cell envelope"/>
    <property type="evidence" value="ECO:0007669"/>
    <property type="project" value="UniProtKB-SubCell"/>
</dbReference>
<dbReference type="InterPro" id="IPR036249">
    <property type="entry name" value="Thioredoxin-like_sf"/>
</dbReference>
<evidence type="ECO:0000256" key="3">
    <source>
        <dbReference type="ARBA" id="ARBA00023284"/>
    </source>
</evidence>
<dbReference type="InterPro" id="IPR017937">
    <property type="entry name" value="Thioredoxin_CS"/>
</dbReference>
<comment type="subcellular location">
    <subcellularLocation>
        <location evidence="1">Cell envelope</location>
    </subcellularLocation>
</comment>
<keyword evidence="3" id="KW-0676">Redox-active center</keyword>
<protein>
    <submittedName>
        <fullName evidence="6">TlpA family protein disulfide reductase</fullName>
    </submittedName>
</protein>
<dbReference type="AlphaFoldDB" id="A0A929KWI7"/>
<dbReference type="SUPFAM" id="SSF52833">
    <property type="entry name" value="Thioredoxin-like"/>
    <property type="match status" value="1"/>
</dbReference>
<evidence type="ECO:0000313" key="7">
    <source>
        <dbReference type="Proteomes" id="UP000622475"/>
    </source>
</evidence>
<feature type="domain" description="Thioredoxin" evidence="5">
    <location>
        <begin position="235"/>
        <end position="374"/>
    </location>
</feature>
<dbReference type="PROSITE" id="PS00194">
    <property type="entry name" value="THIOREDOXIN_1"/>
    <property type="match status" value="1"/>
</dbReference>
<keyword evidence="4" id="KW-0732">Signal</keyword>
<feature type="signal peptide" evidence="4">
    <location>
        <begin position="1"/>
        <end position="20"/>
    </location>
</feature>
<feature type="chain" id="PRO_5037011774" evidence="4">
    <location>
        <begin position="21"/>
        <end position="375"/>
    </location>
</feature>